<sequence>MGIDMSKWQEIAKARIHDRPAGEGRLAGKISIVTGAAQGFGKGIAEELYKEGATVVIADMNVPLAEQVAQELGERACAIAVNVADEESVAHMVAETVERYGGLDLMLSNAGVVRSGPIAQMEKKDFDFVTNINYTGFFLCAKYAAIIMQAQHEADPDAMFDIITLNSKSGLEGSNKNFAYAGSKFGGIGLTQSFALELCAYNIKVNAVCPGNFLDGPLWSDPERGLFVQYLKAGKVPGAKTVEDVRRFYEAKVPMNRGCLPLDVARAVMYCVEQKYETGQAIPVTGGQVMLN</sequence>
<comment type="caution">
    <text evidence="7">The sequence shown here is derived from an EMBL/GenBank/DDBJ whole genome shotgun (WGS) entry which is preliminary data.</text>
</comment>
<dbReference type="Proteomes" id="UP000824239">
    <property type="component" value="Unassembled WGS sequence"/>
</dbReference>
<keyword evidence="5" id="KW-0753">Steroid metabolism</keyword>
<organism evidence="7 8">
    <name type="scientific">Candidatus Avoscillospira avicola</name>
    <dbReference type="NCBI Taxonomy" id="2840706"/>
    <lineage>
        <taxon>Bacteria</taxon>
        <taxon>Bacillati</taxon>
        <taxon>Bacillota</taxon>
        <taxon>Clostridia</taxon>
        <taxon>Eubacteriales</taxon>
        <taxon>Oscillospiraceae</taxon>
        <taxon>Oscillospiraceae incertae sedis</taxon>
        <taxon>Candidatus Avoscillospira</taxon>
    </lineage>
</organism>
<dbReference type="SUPFAM" id="SSF51735">
    <property type="entry name" value="NAD(P)-binding Rossmann-fold domains"/>
    <property type="match status" value="1"/>
</dbReference>
<evidence type="ECO:0000256" key="2">
    <source>
        <dbReference type="ARBA" id="ARBA00023002"/>
    </source>
</evidence>
<evidence type="ECO:0000256" key="1">
    <source>
        <dbReference type="ARBA" id="ARBA00006484"/>
    </source>
</evidence>
<dbReference type="Gene3D" id="3.40.50.720">
    <property type="entry name" value="NAD(P)-binding Rossmann-like Domain"/>
    <property type="match status" value="1"/>
</dbReference>
<accession>A0A9D1APT7</accession>
<evidence type="ECO:0000313" key="7">
    <source>
        <dbReference type="EMBL" id="HIR49855.1"/>
    </source>
</evidence>
<gene>
    <name evidence="7" type="ORF">IAA53_00975</name>
</gene>
<protein>
    <submittedName>
        <fullName evidence="7">SDR family oxidoreductase</fullName>
    </submittedName>
</protein>
<dbReference type="InterPro" id="IPR036291">
    <property type="entry name" value="NAD(P)-bd_dom_sf"/>
</dbReference>
<dbReference type="PANTHER" id="PTHR43180">
    <property type="entry name" value="3-OXOACYL-(ACYL-CARRIER-PROTEIN) REDUCTASE (AFU_ORTHOLOGUE AFUA_6G11210)"/>
    <property type="match status" value="1"/>
</dbReference>
<keyword evidence="4" id="KW-0443">Lipid metabolism</keyword>
<comment type="similarity">
    <text evidence="1 6">Belongs to the short-chain dehydrogenases/reductases (SDR) family.</text>
</comment>
<dbReference type="FunFam" id="3.40.50.720:FF:000084">
    <property type="entry name" value="Short-chain dehydrogenase reductase"/>
    <property type="match status" value="1"/>
</dbReference>
<dbReference type="PANTHER" id="PTHR43180:SF28">
    <property type="entry name" value="NAD(P)-BINDING ROSSMANN-FOLD SUPERFAMILY PROTEIN"/>
    <property type="match status" value="1"/>
</dbReference>
<evidence type="ECO:0000256" key="5">
    <source>
        <dbReference type="ARBA" id="ARBA00023221"/>
    </source>
</evidence>
<evidence type="ECO:0000256" key="3">
    <source>
        <dbReference type="ARBA" id="ARBA00023027"/>
    </source>
</evidence>
<dbReference type="Pfam" id="PF00106">
    <property type="entry name" value="adh_short"/>
    <property type="match status" value="1"/>
</dbReference>
<proteinExistence type="inferred from homology"/>
<keyword evidence="3" id="KW-0520">NAD</keyword>
<dbReference type="PROSITE" id="PS00061">
    <property type="entry name" value="ADH_SHORT"/>
    <property type="match status" value="1"/>
</dbReference>
<dbReference type="EMBL" id="DVHE01000007">
    <property type="protein sequence ID" value="HIR49855.1"/>
    <property type="molecule type" value="Genomic_DNA"/>
</dbReference>
<dbReference type="PRINTS" id="PR00081">
    <property type="entry name" value="GDHRDH"/>
</dbReference>
<reference evidence="7" key="2">
    <citation type="journal article" date="2021" name="PeerJ">
        <title>Extensive microbial diversity within the chicken gut microbiome revealed by metagenomics and culture.</title>
        <authorList>
            <person name="Gilroy R."/>
            <person name="Ravi A."/>
            <person name="Getino M."/>
            <person name="Pursley I."/>
            <person name="Horton D.L."/>
            <person name="Alikhan N.F."/>
            <person name="Baker D."/>
            <person name="Gharbi K."/>
            <person name="Hall N."/>
            <person name="Watson M."/>
            <person name="Adriaenssens E.M."/>
            <person name="Foster-Nyarko E."/>
            <person name="Jarju S."/>
            <person name="Secka A."/>
            <person name="Antonio M."/>
            <person name="Oren A."/>
            <person name="Chaudhuri R.R."/>
            <person name="La Ragione R."/>
            <person name="Hildebrand F."/>
            <person name="Pallen M.J."/>
        </authorList>
    </citation>
    <scope>NUCLEOTIDE SEQUENCE</scope>
    <source>
        <strain evidence="7">ChiBcec15-4380</strain>
    </source>
</reference>
<reference evidence="7" key="1">
    <citation type="submission" date="2020-10" db="EMBL/GenBank/DDBJ databases">
        <authorList>
            <person name="Gilroy R."/>
        </authorList>
    </citation>
    <scope>NUCLEOTIDE SEQUENCE</scope>
    <source>
        <strain evidence="7">ChiBcec15-4380</strain>
    </source>
</reference>
<name>A0A9D1APT7_9FIRM</name>
<evidence type="ECO:0000256" key="6">
    <source>
        <dbReference type="RuleBase" id="RU000363"/>
    </source>
</evidence>
<dbReference type="PRINTS" id="PR00080">
    <property type="entry name" value="SDRFAMILY"/>
</dbReference>
<dbReference type="InterPro" id="IPR020904">
    <property type="entry name" value="Sc_DH/Rdtase_CS"/>
</dbReference>
<dbReference type="GO" id="GO:0008206">
    <property type="term" value="P:bile acid metabolic process"/>
    <property type="evidence" value="ECO:0007669"/>
    <property type="project" value="UniProtKB-ARBA"/>
</dbReference>
<dbReference type="InterPro" id="IPR002347">
    <property type="entry name" value="SDR_fam"/>
</dbReference>
<keyword evidence="2" id="KW-0560">Oxidoreductase</keyword>
<evidence type="ECO:0000256" key="4">
    <source>
        <dbReference type="ARBA" id="ARBA00023098"/>
    </source>
</evidence>
<dbReference type="AlphaFoldDB" id="A0A9D1APT7"/>
<evidence type="ECO:0000313" key="8">
    <source>
        <dbReference type="Proteomes" id="UP000824239"/>
    </source>
</evidence>
<dbReference type="GO" id="GO:0016491">
    <property type="term" value="F:oxidoreductase activity"/>
    <property type="evidence" value="ECO:0007669"/>
    <property type="project" value="UniProtKB-KW"/>
</dbReference>